<keyword evidence="1" id="KW-0805">Transcription regulation</keyword>
<evidence type="ECO:0000313" key="5">
    <source>
        <dbReference type="EMBL" id="QQO90942.1"/>
    </source>
</evidence>
<dbReference type="PANTHER" id="PTHR31677:SF75">
    <property type="entry name" value="ETHYLENE-RESPONSIVE TRANSCRIPTION FACTOR ERF084"/>
    <property type="match status" value="1"/>
</dbReference>
<evidence type="ECO:0000256" key="1">
    <source>
        <dbReference type="ARBA" id="ARBA00023015"/>
    </source>
</evidence>
<keyword evidence="5" id="KW-0540">Nuclease</keyword>
<accession>A0AAE7P4V6</accession>
<dbReference type="EMBL" id="MW147598">
    <property type="protein sequence ID" value="QQO90942.1"/>
    <property type="molecule type" value="Genomic_DNA"/>
</dbReference>
<keyword evidence="6" id="KW-1185">Reference proteome</keyword>
<dbReference type="SUPFAM" id="SSF54060">
    <property type="entry name" value="His-Me finger endonucleases"/>
    <property type="match status" value="1"/>
</dbReference>
<keyword evidence="3" id="KW-0804">Transcription</keyword>
<dbReference type="GO" id="GO:0003677">
    <property type="term" value="F:DNA binding"/>
    <property type="evidence" value="ECO:0007669"/>
    <property type="project" value="UniProtKB-KW"/>
</dbReference>
<evidence type="ECO:0000259" key="4">
    <source>
        <dbReference type="SMART" id="SM00380"/>
    </source>
</evidence>
<dbReference type="InterPro" id="IPR036955">
    <property type="entry name" value="AP2/ERF_dom_sf"/>
</dbReference>
<dbReference type="InterPro" id="IPR001471">
    <property type="entry name" value="AP2/ERF_dom"/>
</dbReference>
<dbReference type="Gene3D" id="3.30.730.10">
    <property type="entry name" value="AP2/ERF domain"/>
    <property type="match status" value="1"/>
</dbReference>
<dbReference type="PANTHER" id="PTHR31677">
    <property type="entry name" value="AP2 DOMAIN CLASS TRANSCRIPTION FACTOR"/>
    <property type="match status" value="1"/>
</dbReference>
<keyword evidence="2" id="KW-0238">DNA-binding</keyword>
<proteinExistence type="predicted"/>
<dbReference type="SMART" id="SM00380">
    <property type="entry name" value="AP2"/>
    <property type="match status" value="1"/>
</dbReference>
<dbReference type="GO" id="GO:0004519">
    <property type="term" value="F:endonuclease activity"/>
    <property type="evidence" value="ECO:0007669"/>
    <property type="project" value="UniProtKB-KW"/>
</dbReference>
<dbReference type="InterPro" id="IPR003615">
    <property type="entry name" value="HNH_nuc"/>
</dbReference>
<dbReference type="Proteomes" id="UP000827718">
    <property type="component" value="Segment"/>
</dbReference>
<feature type="domain" description="AP2/ERF" evidence="4">
    <location>
        <begin position="70"/>
        <end position="124"/>
    </location>
</feature>
<dbReference type="GO" id="GO:0003700">
    <property type="term" value="F:DNA-binding transcription factor activity"/>
    <property type="evidence" value="ECO:0007669"/>
    <property type="project" value="InterPro"/>
</dbReference>
<gene>
    <name evidence="5" type="ORF">ORF023</name>
</gene>
<evidence type="ECO:0000256" key="3">
    <source>
        <dbReference type="ARBA" id="ARBA00023163"/>
    </source>
</evidence>
<dbReference type="InterPro" id="IPR016177">
    <property type="entry name" value="DNA-bd_dom_sf"/>
</dbReference>
<dbReference type="InterPro" id="IPR044925">
    <property type="entry name" value="His-Me_finger_sf"/>
</dbReference>
<organism evidence="5 6">
    <name type="scientific">Yersinia phage PYps23T</name>
    <dbReference type="NCBI Taxonomy" id="2801356"/>
    <lineage>
        <taxon>Viruses</taxon>
        <taxon>Duplodnaviria</taxon>
        <taxon>Heunggongvirae</taxon>
        <taxon>Uroviricota</taxon>
        <taxon>Caudoviricetes</taxon>
        <taxon>Chaseviridae</taxon>
        <taxon>Cleopatravirinae</taxon>
        <taxon>Carltongylesvirus</taxon>
        <taxon>Carltongylesvirus PYps23T</taxon>
    </lineage>
</organism>
<protein>
    <submittedName>
        <fullName evidence="5">Homing endonuclease</fullName>
    </submittedName>
</protein>
<dbReference type="Pfam" id="PF13392">
    <property type="entry name" value="HNH_3"/>
    <property type="match status" value="1"/>
</dbReference>
<reference evidence="5 6" key="1">
    <citation type="submission" date="2020-10" db="EMBL/GenBank/DDBJ databases">
        <title>Genome sequence of Yersinia pseudotuberculosis phages.</title>
        <authorList>
            <person name="Hammerl J.A."/>
            <person name="Hertwig S."/>
        </authorList>
    </citation>
    <scope>NUCLEOTIDE SEQUENCE [LARGE SCALE GENOMIC DNA]</scope>
</reference>
<keyword evidence="5" id="KW-0255">Endonuclease</keyword>
<keyword evidence="5" id="KW-0378">Hydrolase</keyword>
<sequence>MCSDGYLRVSVEGTKWKAHQIVFWLHHGYIPKIIDHVDRNILNNRIENLRDVSAKQNLMNVGVSTSNTSGYKGVHKSSRGKYVARISENGVRRCLGTFNTPEDAARAYNAAALRYHGEFAYINKI</sequence>
<evidence type="ECO:0000256" key="2">
    <source>
        <dbReference type="ARBA" id="ARBA00023125"/>
    </source>
</evidence>
<dbReference type="SUPFAM" id="SSF54171">
    <property type="entry name" value="DNA-binding domain"/>
    <property type="match status" value="1"/>
</dbReference>
<dbReference type="Gene3D" id="3.90.75.20">
    <property type="match status" value="1"/>
</dbReference>
<name>A0AAE7P4V6_9CAUD</name>
<evidence type="ECO:0000313" key="6">
    <source>
        <dbReference type="Proteomes" id="UP000827718"/>
    </source>
</evidence>